<dbReference type="Gene3D" id="6.10.140.2220">
    <property type="match status" value="1"/>
</dbReference>
<evidence type="ECO:0000313" key="7">
    <source>
        <dbReference type="Proteomes" id="UP000183809"/>
    </source>
</evidence>
<organism evidence="6 7">
    <name type="scientific">Diplodia corticola</name>
    <dbReference type="NCBI Taxonomy" id="236234"/>
    <lineage>
        <taxon>Eukaryota</taxon>
        <taxon>Fungi</taxon>
        <taxon>Dikarya</taxon>
        <taxon>Ascomycota</taxon>
        <taxon>Pezizomycotina</taxon>
        <taxon>Dothideomycetes</taxon>
        <taxon>Dothideomycetes incertae sedis</taxon>
        <taxon>Botryosphaeriales</taxon>
        <taxon>Botryosphaeriaceae</taxon>
        <taxon>Diplodia</taxon>
    </lineage>
</organism>
<dbReference type="RefSeq" id="XP_020130635.1">
    <property type="nucleotide sequence ID" value="XM_020273004.1"/>
</dbReference>
<dbReference type="PROSITE" id="PS01360">
    <property type="entry name" value="ZF_MYND_1"/>
    <property type="match status" value="1"/>
</dbReference>
<keyword evidence="2 4" id="KW-0863">Zinc-finger</keyword>
<proteinExistence type="predicted"/>
<reference evidence="6 7" key="1">
    <citation type="submission" date="2016-10" db="EMBL/GenBank/DDBJ databases">
        <title>Proteomics and genomics reveal pathogen-plant mechanisms compatible with a hemibiotrophic lifestyle of Diplodia corticola.</title>
        <authorList>
            <person name="Fernandes I."/>
            <person name="De Jonge R."/>
            <person name="Van De Peer Y."/>
            <person name="Devreese B."/>
            <person name="Alves A."/>
            <person name="Esteves A.C."/>
        </authorList>
    </citation>
    <scope>NUCLEOTIDE SEQUENCE [LARGE SCALE GENOMIC DNA]</scope>
    <source>
        <strain evidence="6 7">CBS 112549</strain>
    </source>
</reference>
<dbReference type="AlphaFoldDB" id="A0A1J9S1B2"/>
<dbReference type="EMBL" id="MNUE01000023">
    <property type="protein sequence ID" value="OJD34375.1"/>
    <property type="molecule type" value="Genomic_DNA"/>
</dbReference>
<dbReference type="SUPFAM" id="SSF144232">
    <property type="entry name" value="HIT/MYND zinc finger-like"/>
    <property type="match status" value="1"/>
</dbReference>
<keyword evidence="7" id="KW-1185">Reference proteome</keyword>
<keyword evidence="3" id="KW-0862">Zinc</keyword>
<accession>A0A1J9S1B2</accession>
<keyword evidence="6" id="KW-0489">Methyltransferase</keyword>
<name>A0A1J9S1B2_9PEZI</name>
<evidence type="ECO:0000259" key="5">
    <source>
        <dbReference type="PROSITE" id="PS50865"/>
    </source>
</evidence>
<dbReference type="PROSITE" id="PS50865">
    <property type="entry name" value="ZF_MYND_2"/>
    <property type="match status" value="1"/>
</dbReference>
<gene>
    <name evidence="6" type="ORF">BKCO1_2300054</name>
</gene>
<dbReference type="GO" id="GO:0008270">
    <property type="term" value="F:zinc ion binding"/>
    <property type="evidence" value="ECO:0007669"/>
    <property type="project" value="UniProtKB-KW"/>
</dbReference>
<dbReference type="GO" id="GO:0008168">
    <property type="term" value="F:methyltransferase activity"/>
    <property type="evidence" value="ECO:0007669"/>
    <property type="project" value="UniProtKB-KW"/>
</dbReference>
<evidence type="ECO:0000256" key="4">
    <source>
        <dbReference type="PROSITE-ProRule" id="PRU00134"/>
    </source>
</evidence>
<feature type="domain" description="MYND-type" evidence="5">
    <location>
        <begin position="168"/>
        <end position="206"/>
    </location>
</feature>
<evidence type="ECO:0000256" key="2">
    <source>
        <dbReference type="ARBA" id="ARBA00022771"/>
    </source>
</evidence>
<dbReference type="Pfam" id="PF01753">
    <property type="entry name" value="zf-MYND"/>
    <property type="match status" value="1"/>
</dbReference>
<dbReference type="OrthoDB" id="432970at2759"/>
<protein>
    <submittedName>
        <fullName evidence="6">N-lysine methyltransferase smyd2</fullName>
    </submittedName>
</protein>
<sequence length="210" mass="23485">MGFWGERLFQNDRDLDLVCILSEHLGVDDIYMPDDPEKLRDELDSGKLEAEFVKLRDGAYASDENLEFFGVKTAVVVLAASVMRHGATISDDFRQHVRKCLNSRLQMYQQAKDDMAAAIDVYRNGTPLDIAGMGLFELANSDERPQGGGLNLLSPQMFNVCETVEDECNTCGKQNDALLHCGRCRKARYCNAECQKKAWKMHKPACAPAA</sequence>
<keyword evidence="1" id="KW-0479">Metal-binding</keyword>
<comment type="caution">
    <text evidence="6">The sequence shown here is derived from an EMBL/GenBank/DDBJ whole genome shotgun (WGS) entry which is preliminary data.</text>
</comment>
<dbReference type="GeneID" id="31013264"/>
<dbReference type="InterPro" id="IPR002893">
    <property type="entry name" value="Znf_MYND"/>
</dbReference>
<dbReference type="STRING" id="236234.A0A1J9S1B2"/>
<evidence type="ECO:0000256" key="1">
    <source>
        <dbReference type="ARBA" id="ARBA00022723"/>
    </source>
</evidence>
<dbReference type="Proteomes" id="UP000183809">
    <property type="component" value="Unassembled WGS sequence"/>
</dbReference>
<evidence type="ECO:0000313" key="6">
    <source>
        <dbReference type="EMBL" id="OJD34375.1"/>
    </source>
</evidence>
<dbReference type="GO" id="GO:0032259">
    <property type="term" value="P:methylation"/>
    <property type="evidence" value="ECO:0007669"/>
    <property type="project" value="UniProtKB-KW"/>
</dbReference>
<evidence type="ECO:0000256" key="3">
    <source>
        <dbReference type="ARBA" id="ARBA00022833"/>
    </source>
</evidence>
<keyword evidence="6" id="KW-0808">Transferase</keyword>